<feature type="chain" id="PRO_5008001272" description="Outer membrane protein beta-barrel domain-containing protein" evidence="1">
    <location>
        <begin position="20"/>
        <end position="221"/>
    </location>
</feature>
<evidence type="ECO:0000259" key="2">
    <source>
        <dbReference type="Pfam" id="PF13568"/>
    </source>
</evidence>
<dbReference type="AlphaFoldDB" id="A0A172TWP7"/>
<accession>A0A172TWP7</accession>
<sequence length="221" mass="24910">MKYPIVLVLLLTITNVSFCQLTVTARAGINISHMQRPKPEGVAVRQDNQVVHIGYHAGASVALPVSKNLSIQTGLFYSLKGLRDTTHLSSWSLGGPAYYKGYGYNFHYLELPVLIKAKLSDYIHLGVGPSLSYLVQVDEFLDEKKIGKRDLQLSKMDYGIVGELSYTKKRFEMGARYSYSLSSVRYERIGSNDPEFYNPYVEESIGKNRSVQFYVGYALIK</sequence>
<dbReference type="Pfam" id="PF13568">
    <property type="entry name" value="OMP_b-brl_2"/>
    <property type="match status" value="1"/>
</dbReference>
<keyword evidence="1" id="KW-0732">Signal</keyword>
<feature type="signal peptide" evidence="1">
    <location>
        <begin position="1"/>
        <end position="19"/>
    </location>
</feature>
<dbReference type="EMBL" id="CP011390">
    <property type="protein sequence ID" value="ANE51304.1"/>
    <property type="molecule type" value="Genomic_DNA"/>
</dbReference>
<dbReference type="OrthoDB" id="1259003at2"/>
<dbReference type="STRING" id="1492898.SY85_13070"/>
<organism evidence="3 4">
    <name type="scientific">Flavisolibacter tropicus</name>
    <dbReference type="NCBI Taxonomy" id="1492898"/>
    <lineage>
        <taxon>Bacteria</taxon>
        <taxon>Pseudomonadati</taxon>
        <taxon>Bacteroidota</taxon>
        <taxon>Chitinophagia</taxon>
        <taxon>Chitinophagales</taxon>
        <taxon>Chitinophagaceae</taxon>
        <taxon>Flavisolibacter</taxon>
    </lineage>
</organism>
<evidence type="ECO:0000313" key="4">
    <source>
        <dbReference type="Proteomes" id="UP000077177"/>
    </source>
</evidence>
<proteinExistence type="predicted"/>
<evidence type="ECO:0000313" key="3">
    <source>
        <dbReference type="EMBL" id="ANE51304.1"/>
    </source>
</evidence>
<dbReference type="Proteomes" id="UP000077177">
    <property type="component" value="Chromosome"/>
</dbReference>
<dbReference type="RefSeq" id="WP_066405186.1">
    <property type="nucleotide sequence ID" value="NZ_CP011390.1"/>
</dbReference>
<evidence type="ECO:0000256" key="1">
    <source>
        <dbReference type="SAM" id="SignalP"/>
    </source>
</evidence>
<keyword evidence="4" id="KW-1185">Reference proteome</keyword>
<protein>
    <recommendedName>
        <fullName evidence="2">Outer membrane protein beta-barrel domain-containing protein</fullName>
    </recommendedName>
</protein>
<name>A0A172TWP7_9BACT</name>
<dbReference type="InterPro" id="IPR025665">
    <property type="entry name" value="Beta-barrel_OMP_2"/>
</dbReference>
<reference evidence="3 4" key="2">
    <citation type="journal article" date="2016" name="Int. J. Syst. Evol. Microbiol.">
        <title>Flavisolibacter tropicus sp. nov., isolated from tropical soil.</title>
        <authorList>
            <person name="Lee J.J."/>
            <person name="Kang M.S."/>
            <person name="Kim G.S."/>
            <person name="Lee C.S."/>
            <person name="Lim S."/>
            <person name="Lee J."/>
            <person name="Roh S.H."/>
            <person name="Kang H."/>
            <person name="Ha J.M."/>
            <person name="Bae S."/>
            <person name="Jung H.Y."/>
            <person name="Kim M.K."/>
        </authorList>
    </citation>
    <scope>NUCLEOTIDE SEQUENCE [LARGE SCALE GENOMIC DNA]</scope>
    <source>
        <strain evidence="3 4">LCS9</strain>
    </source>
</reference>
<dbReference type="KEGG" id="fla:SY85_13070"/>
<gene>
    <name evidence="3" type="ORF">SY85_13070</name>
</gene>
<reference evidence="4" key="1">
    <citation type="submission" date="2015-01" db="EMBL/GenBank/DDBJ databases">
        <title>Flavisolibacter sp./LCS9/ whole genome sequencing.</title>
        <authorList>
            <person name="Kim M.K."/>
            <person name="Srinivasan S."/>
            <person name="Lee J.-J."/>
        </authorList>
    </citation>
    <scope>NUCLEOTIDE SEQUENCE [LARGE SCALE GENOMIC DNA]</scope>
    <source>
        <strain evidence="4">LCS9</strain>
    </source>
</reference>
<feature type="domain" description="Outer membrane protein beta-barrel" evidence="2">
    <location>
        <begin position="21"/>
        <end position="184"/>
    </location>
</feature>